<gene>
    <name evidence="3" type="ORF">SAMN05421872_107249</name>
</gene>
<reference evidence="3 4" key="1">
    <citation type="submission" date="2016-10" db="EMBL/GenBank/DDBJ databases">
        <authorList>
            <person name="de Groot N.N."/>
        </authorList>
    </citation>
    <scope>NUCLEOTIDE SEQUENCE [LARGE SCALE GENOMIC DNA]</scope>
    <source>
        <strain evidence="3 4">CGMCC 4.6858</strain>
    </source>
</reference>
<keyword evidence="1" id="KW-0732">Signal</keyword>
<organism evidence="3 4">
    <name type="scientific">Nocardioides lianchengensis</name>
    <dbReference type="NCBI Taxonomy" id="1045774"/>
    <lineage>
        <taxon>Bacteria</taxon>
        <taxon>Bacillati</taxon>
        <taxon>Actinomycetota</taxon>
        <taxon>Actinomycetes</taxon>
        <taxon>Propionibacteriales</taxon>
        <taxon>Nocardioidaceae</taxon>
        <taxon>Nocardioides</taxon>
    </lineage>
</organism>
<evidence type="ECO:0000259" key="2">
    <source>
        <dbReference type="Pfam" id="PF26571"/>
    </source>
</evidence>
<dbReference type="Proteomes" id="UP000199034">
    <property type="component" value="Unassembled WGS sequence"/>
</dbReference>
<accession>A0A1G6TYY0</accession>
<evidence type="ECO:0000256" key="1">
    <source>
        <dbReference type="SAM" id="SignalP"/>
    </source>
</evidence>
<dbReference type="AlphaFoldDB" id="A0A1G6TYY0"/>
<protein>
    <recommendedName>
        <fullName evidence="2">ARB-07466-like C-terminal domain-containing protein</fullName>
    </recommendedName>
</protein>
<feature type="domain" description="ARB-07466-like C-terminal" evidence="2">
    <location>
        <begin position="44"/>
        <end position="141"/>
    </location>
</feature>
<feature type="signal peptide" evidence="1">
    <location>
        <begin position="1"/>
        <end position="26"/>
    </location>
</feature>
<sequence>MVEPVRRTVCLLVLLATLLTAAPAGAAAPIEDYAPYQPQTRCAPKAKPGTVVLGRWLVRRYGGAYGGVSRACTKGSTSEHAEGRAFDWTLDVRRGRDRRAARRMMRDLFATDRAGNADARARRMGVMYVIWDDRIYSAWNGFAPERYLSSSCRTVRRCSTTLRHRDHVHLSLTRAAARGRTSWFEGRLD</sequence>
<keyword evidence="4" id="KW-1185">Reference proteome</keyword>
<dbReference type="Pfam" id="PF26571">
    <property type="entry name" value="VldE"/>
    <property type="match status" value="1"/>
</dbReference>
<dbReference type="EMBL" id="FMZM01000007">
    <property type="protein sequence ID" value="SDD34310.1"/>
    <property type="molecule type" value="Genomic_DNA"/>
</dbReference>
<name>A0A1G6TYY0_9ACTN</name>
<feature type="chain" id="PRO_5011511840" description="ARB-07466-like C-terminal domain-containing protein" evidence="1">
    <location>
        <begin position="27"/>
        <end position="189"/>
    </location>
</feature>
<dbReference type="STRING" id="1045774.SAMN05421872_107249"/>
<proteinExistence type="predicted"/>
<evidence type="ECO:0000313" key="4">
    <source>
        <dbReference type="Proteomes" id="UP000199034"/>
    </source>
</evidence>
<dbReference type="InterPro" id="IPR058593">
    <property type="entry name" value="ARB_07466-like_C"/>
</dbReference>
<evidence type="ECO:0000313" key="3">
    <source>
        <dbReference type="EMBL" id="SDD34310.1"/>
    </source>
</evidence>